<dbReference type="AlphaFoldDB" id="A0A8X7C1V3"/>
<name>A0A8X7C1V3_9ARAC</name>
<evidence type="ECO:0000313" key="1">
    <source>
        <dbReference type="EMBL" id="GFY53716.1"/>
    </source>
</evidence>
<organism evidence="1 2">
    <name type="scientific">Trichonephila inaurata madagascariensis</name>
    <dbReference type="NCBI Taxonomy" id="2747483"/>
    <lineage>
        <taxon>Eukaryota</taxon>
        <taxon>Metazoa</taxon>
        <taxon>Ecdysozoa</taxon>
        <taxon>Arthropoda</taxon>
        <taxon>Chelicerata</taxon>
        <taxon>Arachnida</taxon>
        <taxon>Araneae</taxon>
        <taxon>Araneomorphae</taxon>
        <taxon>Entelegynae</taxon>
        <taxon>Araneoidea</taxon>
        <taxon>Nephilidae</taxon>
        <taxon>Trichonephila</taxon>
        <taxon>Trichonephila inaurata</taxon>
    </lineage>
</organism>
<dbReference type="EMBL" id="BMAV01009455">
    <property type="protein sequence ID" value="GFY53716.1"/>
    <property type="molecule type" value="Genomic_DNA"/>
</dbReference>
<proteinExistence type="predicted"/>
<gene>
    <name evidence="1" type="ORF">TNIN_84181</name>
</gene>
<reference evidence="1" key="1">
    <citation type="submission" date="2020-08" db="EMBL/GenBank/DDBJ databases">
        <title>Multicomponent nature underlies the extraordinary mechanical properties of spider dragline silk.</title>
        <authorList>
            <person name="Kono N."/>
            <person name="Nakamura H."/>
            <person name="Mori M."/>
            <person name="Yoshida Y."/>
            <person name="Ohtoshi R."/>
            <person name="Malay A.D."/>
            <person name="Moran D.A.P."/>
            <person name="Tomita M."/>
            <person name="Numata K."/>
            <person name="Arakawa K."/>
        </authorList>
    </citation>
    <scope>NUCLEOTIDE SEQUENCE</scope>
</reference>
<sequence>MSLKGRFRGGRGLVHVCVVGVPFEYPAYPARKIVTNKLPNCLLSYRVQWEIPSFNKTIMFDATLDLVTEKLLYEKTVVCMKLCPPRSPQSNTIGNILNALSRRIIA</sequence>
<protein>
    <submittedName>
        <fullName evidence="1">Uncharacterized protein</fullName>
    </submittedName>
</protein>
<keyword evidence="2" id="KW-1185">Reference proteome</keyword>
<dbReference type="Proteomes" id="UP000886998">
    <property type="component" value="Unassembled WGS sequence"/>
</dbReference>
<accession>A0A8X7C1V3</accession>
<evidence type="ECO:0000313" key="2">
    <source>
        <dbReference type="Proteomes" id="UP000886998"/>
    </source>
</evidence>
<comment type="caution">
    <text evidence="1">The sequence shown here is derived from an EMBL/GenBank/DDBJ whole genome shotgun (WGS) entry which is preliminary data.</text>
</comment>